<feature type="domain" description="TASOR pseudo-PARP" evidence="4">
    <location>
        <begin position="663"/>
        <end position="802"/>
    </location>
</feature>
<dbReference type="Pfam" id="PF23314">
    <property type="entry name" value="TASOR_alpha-beta"/>
    <property type="match status" value="1"/>
</dbReference>
<dbReference type="InterPro" id="IPR056242">
    <property type="entry name" value="PIN_TASOR"/>
</dbReference>
<reference evidence="7" key="2">
    <citation type="submission" date="2025-08" db="UniProtKB">
        <authorList>
            <consortium name="Ensembl"/>
        </authorList>
    </citation>
    <scope>IDENTIFICATION</scope>
    <source>
        <strain evidence="7">Hereford</strain>
    </source>
</reference>
<sequence length="1253" mass="140177">MRRKLNSEVRSARAAAAQRTVFETVSLSSDSLFQRTVSILHTSYLDSASEHGFQYSQVTLVKNDIFLNEYKAFYQEKKASNYTHEELQETYGFLLFETENQAKLVCQHGLCVGSSAITTLGDPAKGVYISKYSDYLHARPWYHGKSGYVVIFNLIKYYLYELSGSTVTERPRQICPYLIVAFQYREPKKMAAPAHDHKSILELRENVLISPWKGKLIIQGCLLCDITLWSSYGTAVPKQLPHELDFKYVMKVSSLKERLPEAAFKKQNYMEHKVCCQDMCFNMYEVELSNKRGEKVDKLIESIKREQLAIIKCLEDREFFILLTSSALMYETGFREEQTGLHGLHLFHSPPPAAGLTDLKVEDNISLKVVPVLPALNCALLEAKKSFSEKGISLNTLVKHNFQDLSKVNKSPPLTAASQDGFKETGFSGQVSSGFDLTPPAEKCPLQSLTQLKSYFSNASGYILGVSTVLGLLAERPQSPSISDGICDAGFSLVMTPDPEFHNSEAEGRKDTETGNNSEDVFQARQGALVPLSLAPNLRVQPKRKASKLPMVQSKRVSLYRPFPKRTPARENKGPASSTTLKLVKGQFPQRRKRAKGETALQLQSEISSGQDVISINTAQPEHVTVAPKAPTETSVVGCDSQALNMLADLALSAATSSTTSPEPRNLSGSLEPPQNSVLLSKEQPLRGTSDHEYHRGVKSQKGGPSPKPSSDQSRLSSDPTVSPEEESVGPGSWAPAEAQPALPKEIHESSDASQSSFVAAEHSYALLLVEHSKRGSPALAFAKTSTKGSDMGTPVGKVIPFLRTKMKSPLQKLSMALAFRHRGRLLPTGTQDFRCSSHTVFCCDGSFKVTFTCEADYSFSLDSKYTNNPLEKTVVRALHGPWNTDLPDNVEEVKLLLHMWVALFYSRQNKVVRSSRKVVEHSNPAKYVSINSTLESFEFGEIEEPSRVERFSVDPLVEASEAPRGHAAEVSCPDADPLRPFTKPSPVRGLELWVQNEQKEMFATVGHQESPESQNFICSYNNENILRKGGHTEIEPQHFCQVFQREKGALLVIIRNEDIASHLHQIPSLLKLKHFPRVVFAGVDSPEDILNNTYQELFRTGGFVVSDDKLLETLTLVQLKEIVKILEKLNENGRWKWLLHYRENKKLKEDVRVDSIAHKKNLILKSYQSANIIELLHYHQCDSRLSTKAEHLKCLVNLQVQHIHARFAVFLTEKPVVSREVFENSGILVTDVNDFIENIQKVAAPFRGSYWW</sequence>
<dbReference type="InterPro" id="IPR022168">
    <property type="entry name" value="GARIL-like_Rab2B-bd"/>
</dbReference>
<comment type="similarity">
    <text evidence="1">Belongs to the TASOR family.</text>
</comment>
<dbReference type="PANTHER" id="PTHR16207:SF10">
    <property type="entry name" value="PROTEIN TASOR 2"/>
    <property type="match status" value="1"/>
</dbReference>
<feature type="domain" description="TASOR pseudo-PARP" evidence="4">
    <location>
        <begin position="76"/>
        <end position="156"/>
    </location>
</feature>
<feature type="compositionally biased region" description="Basic and acidic residues" evidence="2">
    <location>
        <begin position="499"/>
        <end position="513"/>
    </location>
</feature>
<dbReference type="InterPro" id="IPR056243">
    <property type="entry name" value="TASOR_ab_dom"/>
</dbReference>
<evidence type="ECO:0000313" key="7">
    <source>
        <dbReference type="Ensembl" id="ENSBTAP00000082241.1"/>
    </source>
</evidence>
<feature type="domain" description="TASOR PIN" evidence="6">
    <location>
        <begin position="1103"/>
        <end position="1242"/>
    </location>
</feature>
<proteinExistence type="inferred from homology"/>
<dbReference type="AlphaFoldDB" id="A0AAA9SF54"/>
<dbReference type="PANTHER" id="PTHR16207">
    <property type="entry name" value="SET DOMAIN-CONTAINING PROTEIN"/>
    <property type="match status" value="1"/>
</dbReference>
<reference evidence="7" key="1">
    <citation type="submission" date="2018-03" db="EMBL/GenBank/DDBJ databases">
        <title>ARS-UCD1.2.</title>
        <authorList>
            <person name="Rosen B.D."/>
            <person name="Bickhart D.M."/>
            <person name="Koren S."/>
            <person name="Schnabel R.D."/>
            <person name="Hall R."/>
            <person name="Zimin A."/>
            <person name="Dreischer C."/>
            <person name="Schultheiss S."/>
            <person name="Schroeder S.G."/>
            <person name="Elsik C.G."/>
            <person name="Couldrey C."/>
            <person name="Liu G.E."/>
            <person name="Van Tassell C.P."/>
            <person name="Phillippy A.M."/>
            <person name="Smith T.P.L."/>
            <person name="Medrano J.F."/>
        </authorList>
    </citation>
    <scope>NUCLEOTIDE SEQUENCE [LARGE SCALE GENOMIC DNA]</scope>
    <source>
        <strain evidence="7">Hereford</strain>
    </source>
</reference>
<feature type="compositionally biased region" description="Low complexity" evidence="2">
    <location>
        <begin position="700"/>
        <end position="714"/>
    </location>
</feature>
<accession>A0AAA9SF54</accession>
<keyword evidence="8" id="KW-1185">Reference proteome</keyword>
<evidence type="ECO:0000259" key="5">
    <source>
        <dbReference type="Pfam" id="PF23314"/>
    </source>
</evidence>
<dbReference type="Pfam" id="PF12480">
    <property type="entry name" value="GARIL_Rab2_bd"/>
    <property type="match status" value="1"/>
</dbReference>
<feature type="compositionally biased region" description="Polar residues" evidence="2">
    <location>
        <begin position="667"/>
        <end position="679"/>
    </location>
</feature>
<evidence type="ECO:0000259" key="4">
    <source>
        <dbReference type="Pfam" id="PF12509"/>
    </source>
</evidence>
<evidence type="ECO:0000256" key="2">
    <source>
        <dbReference type="SAM" id="MobiDB-lite"/>
    </source>
</evidence>
<protein>
    <submittedName>
        <fullName evidence="7">Transcription activation suppressor family member 2</fullName>
    </submittedName>
</protein>
<evidence type="ECO:0000256" key="1">
    <source>
        <dbReference type="ARBA" id="ARBA00008058"/>
    </source>
</evidence>
<dbReference type="Pfam" id="PF12509">
    <property type="entry name" value="DUF3715"/>
    <property type="match status" value="2"/>
</dbReference>
<evidence type="ECO:0000259" key="3">
    <source>
        <dbReference type="Pfam" id="PF12480"/>
    </source>
</evidence>
<dbReference type="GeneTree" id="ENSGT00530000063735"/>
<gene>
    <name evidence="7" type="primary">TASOR2</name>
</gene>
<organism evidence="7 8">
    <name type="scientific">Bos taurus</name>
    <name type="common">Bovine</name>
    <dbReference type="NCBI Taxonomy" id="9913"/>
    <lineage>
        <taxon>Eukaryota</taxon>
        <taxon>Metazoa</taxon>
        <taxon>Chordata</taxon>
        <taxon>Craniata</taxon>
        <taxon>Vertebrata</taxon>
        <taxon>Euteleostomi</taxon>
        <taxon>Mammalia</taxon>
        <taxon>Eutheria</taxon>
        <taxon>Laurasiatheria</taxon>
        <taxon>Artiodactyla</taxon>
        <taxon>Ruminantia</taxon>
        <taxon>Pecora</taxon>
        <taxon>Bovidae</taxon>
        <taxon>Bovinae</taxon>
        <taxon>Bos</taxon>
    </lineage>
</organism>
<dbReference type="Pfam" id="PF24630">
    <property type="entry name" value="PIN_TASOR"/>
    <property type="match status" value="1"/>
</dbReference>
<reference evidence="7" key="3">
    <citation type="submission" date="2025-09" db="UniProtKB">
        <authorList>
            <consortium name="Ensembl"/>
        </authorList>
    </citation>
    <scope>IDENTIFICATION</scope>
    <source>
        <strain evidence="7">Hereford</strain>
    </source>
</reference>
<dbReference type="Proteomes" id="UP000009136">
    <property type="component" value="Chromosome 13"/>
</dbReference>
<feature type="region of interest" description="Disordered" evidence="2">
    <location>
        <begin position="655"/>
        <end position="755"/>
    </location>
</feature>
<evidence type="ECO:0000313" key="8">
    <source>
        <dbReference type="Proteomes" id="UP000009136"/>
    </source>
</evidence>
<dbReference type="Ensembl" id="ENSBTAT00000088511.1">
    <property type="protein sequence ID" value="ENSBTAP00000082241.1"/>
    <property type="gene ID" value="ENSBTAG00000019197.8"/>
</dbReference>
<feature type="domain" description="Golgi associated RAB2 interactor protein-like Rab2B-binding" evidence="3">
    <location>
        <begin position="285"/>
        <end position="353"/>
    </location>
</feature>
<name>A0AAA9SF54_BOVIN</name>
<feature type="domain" description="TASOR alpha/beta" evidence="5">
    <location>
        <begin position="1023"/>
        <end position="1099"/>
    </location>
</feature>
<dbReference type="InterPro" id="IPR022188">
    <property type="entry name" value="TASOR_DUF3715"/>
</dbReference>
<feature type="region of interest" description="Disordered" evidence="2">
    <location>
        <begin position="497"/>
        <end position="517"/>
    </location>
</feature>
<dbReference type="InterPro" id="IPR046432">
    <property type="entry name" value="TASOR"/>
</dbReference>
<dbReference type="GO" id="GO:0045814">
    <property type="term" value="P:negative regulation of gene expression, epigenetic"/>
    <property type="evidence" value="ECO:0007669"/>
    <property type="project" value="InterPro"/>
</dbReference>
<evidence type="ECO:0000259" key="6">
    <source>
        <dbReference type="Pfam" id="PF24630"/>
    </source>
</evidence>